<protein>
    <submittedName>
        <fullName evidence="2">Glycosyl transferase group 1</fullName>
    </submittedName>
</protein>
<dbReference type="InterPro" id="IPR052078">
    <property type="entry name" value="Trehalose_Metab_GTase"/>
</dbReference>
<evidence type="ECO:0000313" key="3">
    <source>
        <dbReference type="Proteomes" id="UP000034201"/>
    </source>
</evidence>
<dbReference type="Proteomes" id="UP000034201">
    <property type="component" value="Unassembled WGS sequence"/>
</dbReference>
<reference evidence="2 3" key="1">
    <citation type="journal article" date="2015" name="Nature">
        <title>rRNA introns, odd ribosomes, and small enigmatic genomes across a large radiation of phyla.</title>
        <authorList>
            <person name="Brown C.T."/>
            <person name="Hug L.A."/>
            <person name="Thomas B.C."/>
            <person name="Sharon I."/>
            <person name="Castelle C.J."/>
            <person name="Singh A."/>
            <person name="Wilkins M.J."/>
            <person name="Williams K.H."/>
            <person name="Banfield J.F."/>
        </authorList>
    </citation>
    <scope>NUCLEOTIDE SEQUENCE [LARGE SCALE GENOMIC DNA]</scope>
</reference>
<dbReference type="SUPFAM" id="SSF53756">
    <property type="entry name" value="UDP-Glycosyltransferase/glycogen phosphorylase"/>
    <property type="match status" value="1"/>
</dbReference>
<dbReference type="Pfam" id="PF00534">
    <property type="entry name" value="Glycos_transf_1"/>
    <property type="match status" value="1"/>
</dbReference>
<dbReference type="PANTHER" id="PTHR47779">
    <property type="entry name" value="SYNTHASE (CCG-9), PUTATIVE (AFU_ORTHOLOGUE AFUA_3G12100)-RELATED"/>
    <property type="match status" value="1"/>
</dbReference>
<gene>
    <name evidence="2" type="ORF">UY61_C0082G0001</name>
</gene>
<feature type="domain" description="Glycosyl transferase family 1" evidence="1">
    <location>
        <begin position="82"/>
        <end position="248"/>
    </location>
</feature>
<dbReference type="AlphaFoldDB" id="A0A0G1WI39"/>
<keyword evidence="2" id="KW-0808">Transferase</keyword>
<evidence type="ECO:0000313" key="2">
    <source>
        <dbReference type="EMBL" id="KKW18436.1"/>
    </source>
</evidence>
<dbReference type="InterPro" id="IPR001296">
    <property type="entry name" value="Glyco_trans_1"/>
</dbReference>
<feature type="non-terminal residue" evidence="2">
    <location>
        <position position="1"/>
    </location>
</feature>
<proteinExistence type="predicted"/>
<evidence type="ECO:0000259" key="1">
    <source>
        <dbReference type="Pfam" id="PF00534"/>
    </source>
</evidence>
<name>A0A0G1WI39_9BACT</name>
<organism evidence="2 3">
    <name type="scientific">Candidatus Adlerbacteria bacterium GW2011_GWC1_50_9</name>
    <dbReference type="NCBI Taxonomy" id="1618608"/>
    <lineage>
        <taxon>Bacteria</taxon>
        <taxon>Candidatus Adleribacteriota</taxon>
    </lineage>
</organism>
<dbReference type="GO" id="GO:0016757">
    <property type="term" value="F:glycosyltransferase activity"/>
    <property type="evidence" value="ECO:0007669"/>
    <property type="project" value="InterPro"/>
</dbReference>
<dbReference type="Gene3D" id="3.40.50.2000">
    <property type="entry name" value="Glycogen Phosphorylase B"/>
    <property type="match status" value="2"/>
</dbReference>
<dbReference type="PANTHER" id="PTHR47779:SF1">
    <property type="entry name" value="SYNTHASE (CCG-9), PUTATIVE (AFU_ORTHOLOGUE AFUA_3G12100)-RELATED"/>
    <property type="match status" value="1"/>
</dbReference>
<sequence length="272" mass="30069">IEYIDRAIPSFLRIHIDLSRPDPEMIEFLRASILKYTAVVFSHPSFVPSWLTAPGAARIIMPAIDPFTDKNRPLGDSAALAASVGVDMGKPRITQVSRFDQWKDPTGVIEAYLHAREFVPGLQLILAGSHADDDPEGVSVYEAARRFASRDPRIIFYTEQNDLVINAIRTESDIVIQKSIREGFGLTVTEAMWKGKAVIGGDTAGIRSQITDGENGFIASSPSDAASAIVRLYDDPLLRREIGAQARKTVLSSFLMPRFISDHVVLYREVAR</sequence>
<accession>A0A0G1WI39</accession>
<dbReference type="EMBL" id="LCQQ01000082">
    <property type="protein sequence ID" value="KKW18436.1"/>
    <property type="molecule type" value="Genomic_DNA"/>
</dbReference>
<comment type="caution">
    <text evidence="2">The sequence shown here is derived from an EMBL/GenBank/DDBJ whole genome shotgun (WGS) entry which is preliminary data.</text>
</comment>